<evidence type="ECO:0000259" key="2">
    <source>
        <dbReference type="Pfam" id="PF14848"/>
    </source>
</evidence>
<feature type="domain" description="Bvu-2165-like IHF-HU-like DNA-binding" evidence="2">
    <location>
        <begin position="4"/>
        <end position="116"/>
    </location>
</feature>
<dbReference type="EMBL" id="CAADFQ010000093">
    <property type="protein sequence ID" value="VFK34961.1"/>
    <property type="molecule type" value="Genomic_DNA"/>
</dbReference>
<evidence type="ECO:0000313" key="5">
    <source>
        <dbReference type="EMBL" id="VFK77067.1"/>
    </source>
</evidence>
<evidence type="ECO:0000313" key="4">
    <source>
        <dbReference type="EMBL" id="VFK34961.1"/>
    </source>
</evidence>
<evidence type="ECO:0000259" key="1">
    <source>
        <dbReference type="Pfam" id="PF14734"/>
    </source>
</evidence>
<evidence type="ECO:0000313" key="3">
    <source>
        <dbReference type="EMBL" id="VFK32549.1"/>
    </source>
</evidence>
<reference evidence="4" key="1">
    <citation type="submission" date="2019-02" db="EMBL/GenBank/DDBJ databases">
        <authorList>
            <person name="Gruber-Vodicka R. H."/>
            <person name="Seah K. B. B."/>
        </authorList>
    </citation>
    <scope>NUCLEOTIDE SEQUENCE</scope>
    <source>
        <strain evidence="3">BECK_BZ197</strain>
        <strain evidence="5">BECK_BZ198</strain>
        <strain evidence="4">BECK_BZ199</strain>
    </source>
</reference>
<sequence length="249" mass="26898">MSIQYALFENHLTGDANDYAARVQVTTTAGLEAIARRMAEQGAQVNEADIVAVLTGAVTACESLLLEGERVVFGELCQLFPRIQGVFHGPTDHFDPARHRVDVGANPGHGIRKTVRDKAQVSKMESTKPIPTPLQYVDLGSGETDGRLTPGNIGTIDGYRLKFDPTKAEEGIFLIPTKAGEPDVKAVLVQKNKPGQLVFLIPADISKGDYWLEVRARVQGGSELRSGRLDVLLTVQRKQGPNGEGKAEG</sequence>
<name>A0A450Y0A3_9GAMM</name>
<dbReference type="InterPro" id="IPR027824">
    <property type="entry name" value="DUF4469"/>
</dbReference>
<feature type="domain" description="DUF4469" evidence="1">
    <location>
        <begin position="137"/>
        <end position="224"/>
    </location>
</feature>
<dbReference type="InterPro" id="IPR049893">
    <property type="entry name" value="Bvu_2165-like_IHF-HU-DNA_bdg"/>
</dbReference>
<organism evidence="4">
    <name type="scientific">Candidatus Kentrum sp. MB</name>
    <dbReference type="NCBI Taxonomy" id="2138164"/>
    <lineage>
        <taxon>Bacteria</taxon>
        <taxon>Pseudomonadati</taxon>
        <taxon>Pseudomonadota</taxon>
        <taxon>Gammaproteobacteria</taxon>
        <taxon>Candidatus Kentrum</taxon>
    </lineage>
</organism>
<proteinExistence type="predicted"/>
<dbReference type="AlphaFoldDB" id="A0A450Y0A3"/>
<accession>A0A450Y0A3</accession>
<protein>
    <submittedName>
        <fullName evidence="4">Uncharacterized protein</fullName>
    </submittedName>
</protein>
<dbReference type="Gene3D" id="2.70.50.70">
    <property type="match status" value="1"/>
</dbReference>
<dbReference type="Pfam" id="PF14848">
    <property type="entry name" value="HU-DNA_bdg"/>
    <property type="match status" value="1"/>
</dbReference>
<dbReference type="EMBL" id="CAADFO010000116">
    <property type="protein sequence ID" value="VFK32549.1"/>
    <property type="molecule type" value="Genomic_DNA"/>
</dbReference>
<gene>
    <name evidence="3" type="ORF">BECKMB1821G_GA0114241_11166</name>
    <name evidence="5" type="ORF">BECKMB1821H_GA0114242_10966</name>
    <name evidence="4" type="ORF">BECKMB1821I_GA0114274_10936</name>
</gene>
<dbReference type="Pfam" id="PF14734">
    <property type="entry name" value="DUF4469"/>
    <property type="match status" value="1"/>
</dbReference>
<dbReference type="EMBL" id="CAADGH010000096">
    <property type="protein sequence ID" value="VFK77067.1"/>
    <property type="molecule type" value="Genomic_DNA"/>
</dbReference>
<dbReference type="CDD" id="cd12843">
    <property type="entry name" value="Bvu_2165_C_like"/>
    <property type="match status" value="1"/>
</dbReference>